<evidence type="ECO:0000313" key="3">
    <source>
        <dbReference type="Proteomes" id="UP000262832"/>
    </source>
</evidence>
<reference evidence="2 3" key="1">
    <citation type="submission" date="2018-08" db="EMBL/GenBank/DDBJ databases">
        <title>Genomic taxonomy of the Vibrionaceae family.</title>
        <authorList>
            <person name="Gomez-Gil B."/>
            <person name="Tanaka M."/>
            <person name="Sawabe T."/>
            <person name="Enciso-Ibarra K."/>
        </authorList>
    </citation>
    <scope>NUCLEOTIDE SEQUENCE [LARGE SCALE GENOMIC DNA]</scope>
    <source>
        <strain evidence="2 3">CAIM 1831</strain>
    </source>
</reference>
<keyword evidence="3" id="KW-1185">Reference proteome</keyword>
<name>A0ABN5PFJ2_9VIBR</name>
<dbReference type="Proteomes" id="UP000262832">
    <property type="component" value="Chromosome I"/>
</dbReference>
<accession>A0ABN5PFJ2</accession>
<dbReference type="Pfam" id="PF13672">
    <property type="entry name" value="PP2C_2"/>
    <property type="match status" value="1"/>
</dbReference>
<sequence>MGRNQRLTLCDSNNKRNNKPLYDLLLRSATSFGDCTVSHYVPLLPYSDPQVPFSTSASNWTYAAQSVVGYRHIESSLPCQDACCSQANLRPIAILCDGAGSAKLSHLGSQGLTAGLLRLCSTLEPLLMSMLDTQDTPNKSDQALFGNLLARHSKGIIKDLATTYQQQAKEFRSTLLMAVVGRYRSLWLQVGDGFILTRNKRSHEWTVLTPPAKGEFANQTCFVDASLSLNQVQSGWLENQFDAVMLLSDGSAEKLVDNRSHTPANKACNSLLSWLEDDKSANKNLHYFLSDPKIWCRSTGDDKSIALLGYQEAKQHTPPFIEEARYV</sequence>
<feature type="domain" description="PPM-type phosphatase" evidence="1">
    <location>
        <begin position="68"/>
        <end position="289"/>
    </location>
</feature>
<proteinExistence type="predicted"/>
<gene>
    <name evidence="2" type="ORF">D1115_06400</name>
</gene>
<protein>
    <submittedName>
        <fullName evidence="2">Protein phosphatase 2C domain-containing protein</fullName>
    </submittedName>
</protein>
<evidence type="ECO:0000313" key="2">
    <source>
        <dbReference type="EMBL" id="AXY00911.1"/>
    </source>
</evidence>
<evidence type="ECO:0000259" key="1">
    <source>
        <dbReference type="Pfam" id="PF13672"/>
    </source>
</evidence>
<dbReference type="InterPro" id="IPR001932">
    <property type="entry name" value="PPM-type_phosphatase-like_dom"/>
</dbReference>
<dbReference type="EMBL" id="CP032093">
    <property type="protein sequence ID" value="AXY00911.1"/>
    <property type="molecule type" value="Genomic_DNA"/>
</dbReference>
<organism evidence="2 3">
    <name type="scientific">Vibrio alfacsensis</name>
    <dbReference type="NCBI Taxonomy" id="1074311"/>
    <lineage>
        <taxon>Bacteria</taxon>
        <taxon>Pseudomonadati</taxon>
        <taxon>Pseudomonadota</taxon>
        <taxon>Gammaproteobacteria</taxon>
        <taxon>Vibrionales</taxon>
        <taxon>Vibrionaceae</taxon>
        <taxon>Vibrio</taxon>
    </lineage>
</organism>
<dbReference type="InterPro" id="IPR036457">
    <property type="entry name" value="PPM-type-like_dom_sf"/>
</dbReference>
<dbReference type="SUPFAM" id="SSF81606">
    <property type="entry name" value="PP2C-like"/>
    <property type="match status" value="1"/>
</dbReference>